<organism evidence="1 2">
    <name type="scientific">Mucor circinelloides f. circinelloides (strain 1006PhL)</name>
    <name type="common">Mucormycosis agent</name>
    <name type="synonym">Calyptromyces circinelloides</name>
    <dbReference type="NCBI Taxonomy" id="1220926"/>
    <lineage>
        <taxon>Eukaryota</taxon>
        <taxon>Fungi</taxon>
        <taxon>Fungi incertae sedis</taxon>
        <taxon>Mucoromycota</taxon>
        <taxon>Mucoromycotina</taxon>
        <taxon>Mucoromycetes</taxon>
        <taxon>Mucorales</taxon>
        <taxon>Mucorineae</taxon>
        <taxon>Mucoraceae</taxon>
        <taxon>Mucor</taxon>
    </lineage>
</organism>
<name>S2JVL0_MUCC1</name>
<evidence type="ECO:0000313" key="2">
    <source>
        <dbReference type="Proteomes" id="UP000014254"/>
    </source>
</evidence>
<dbReference type="Proteomes" id="UP000014254">
    <property type="component" value="Unassembled WGS sequence"/>
</dbReference>
<dbReference type="AlphaFoldDB" id="S2JVL0"/>
<dbReference type="EMBL" id="KE123900">
    <property type="protein sequence ID" value="EPB92457.1"/>
    <property type="molecule type" value="Genomic_DNA"/>
</dbReference>
<keyword evidence="2" id="KW-1185">Reference proteome</keyword>
<gene>
    <name evidence="1" type="ORF">HMPREF1544_00755</name>
</gene>
<sequence>MSLVCRQATCQKRLILCQSFCIKRSNIALSLTKGNSPKTSLPSLLGLCCKHVALETMKLKRLCIMVGNTCIAWNNKAS</sequence>
<dbReference type="VEuPathDB" id="FungiDB:HMPREF1544_00755"/>
<reference evidence="2" key="1">
    <citation type="submission" date="2013-05" db="EMBL/GenBank/DDBJ databases">
        <title>The Genome sequence of Mucor circinelloides f. circinelloides 1006PhL.</title>
        <authorList>
            <consortium name="The Broad Institute Genomics Platform"/>
            <person name="Cuomo C."/>
            <person name="Earl A."/>
            <person name="Findley K."/>
            <person name="Lee S.C."/>
            <person name="Walker B."/>
            <person name="Young S."/>
            <person name="Zeng Q."/>
            <person name="Gargeya S."/>
            <person name="Fitzgerald M."/>
            <person name="Haas B."/>
            <person name="Abouelleil A."/>
            <person name="Allen A.W."/>
            <person name="Alvarado L."/>
            <person name="Arachchi H.M."/>
            <person name="Berlin A.M."/>
            <person name="Chapman S.B."/>
            <person name="Gainer-Dewar J."/>
            <person name="Goldberg J."/>
            <person name="Griggs A."/>
            <person name="Gujja S."/>
            <person name="Hansen M."/>
            <person name="Howarth C."/>
            <person name="Imamovic A."/>
            <person name="Ireland A."/>
            <person name="Larimer J."/>
            <person name="McCowan C."/>
            <person name="Murphy C."/>
            <person name="Pearson M."/>
            <person name="Poon T.W."/>
            <person name="Priest M."/>
            <person name="Roberts A."/>
            <person name="Saif S."/>
            <person name="Shea T."/>
            <person name="Sisk P."/>
            <person name="Sykes S."/>
            <person name="Wortman J."/>
            <person name="Nusbaum C."/>
            <person name="Birren B."/>
        </authorList>
    </citation>
    <scope>NUCLEOTIDE SEQUENCE [LARGE SCALE GENOMIC DNA]</scope>
    <source>
        <strain evidence="2">1006PhL</strain>
    </source>
</reference>
<proteinExistence type="predicted"/>
<dbReference type="InParanoid" id="S2JVL0"/>
<protein>
    <submittedName>
        <fullName evidence="1">Uncharacterized protein</fullName>
    </submittedName>
</protein>
<accession>S2JVL0</accession>
<evidence type="ECO:0000313" key="1">
    <source>
        <dbReference type="EMBL" id="EPB92457.1"/>
    </source>
</evidence>